<proteinExistence type="predicted"/>
<evidence type="ECO:0000256" key="1">
    <source>
        <dbReference type="SAM" id="MobiDB-lite"/>
    </source>
</evidence>
<dbReference type="RefSeq" id="WP_014697123.1">
    <property type="nucleotide sequence ID" value="NZ_CBUQ010000005.1"/>
</dbReference>
<reference evidence="2 3" key="2">
    <citation type="submission" date="2015-01" db="EMBL/GenBank/DDBJ databases">
        <title>Genome sequence of a Bifidobacterium animalis strain.</title>
        <authorList>
            <person name="Bogovic-Matijasic B."/>
            <person name="Hacin B."/>
            <person name="Citar M."/>
            <person name="Svigelj K."/>
            <person name="Stempelj M."/>
            <person name="Rogelj I."/>
        </authorList>
    </citation>
    <scope>NUCLEOTIDE SEQUENCE [LARGE SCALE GENOMIC DNA]</scope>
    <source>
        <strain evidence="2 3">IM386</strain>
    </source>
</reference>
<accession>A0AAV2W260</accession>
<comment type="caution">
    <text evidence="2">The sequence shown here is derived from an EMBL/GenBank/DDBJ whole genome shotgun (WGS) entry which is preliminary data.</text>
</comment>
<evidence type="ECO:0000313" key="2">
    <source>
        <dbReference type="EMBL" id="CDI67239.1"/>
    </source>
</evidence>
<feature type="region of interest" description="Disordered" evidence="1">
    <location>
        <begin position="1"/>
        <end position="44"/>
    </location>
</feature>
<evidence type="ECO:0000313" key="3">
    <source>
        <dbReference type="Proteomes" id="UP000035645"/>
    </source>
</evidence>
<organism evidence="2 3">
    <name type="scientific">Bifidobacterium animalis subsp. animalis IM386</name>
    <dbReference type="NCBI Taxonomy" id="1402194"/>
    <lineage>
        <taxon>Bacteria</taxon>
        <taxon>Bacillati</taxon>
        <taxon>Actinomycetota</taxon>
        <taxon>Actinomycetes</taxon>
        <taxon>Bifidobacteriales</taxon>
        <taxon>Bifidobacteriaceae</taxon>
        <taxon>Bifidobacterium</taxon>
    </lineage>
</organism>
<dbReference type="AlphaFoldDB" id="A0AAV2W260"/>
<name>A0AAV2W260_9BIFI</name>
<sequence>MNDHTNEQPTSDNNDHEGRLTAENAKRRIAAKEAQARADAAEAEAESLRQQIAELRLSQARQQVTANHPELTAELIEKYAPEGVDADGLADWAEKSLGLVVALRGEPEPDSGAMSDAERELAAARLDLAIQQAVTEHEHVTVDVLDALCGADTPEGVAEWAATFEQVASALAAKSAEPTQLQLIMQGVRANKVGGGKMKRPGSGMEGVAQKLVNR</sequence>
<feature type="compositionally biased region" description="Basic and acidic residues" evidence="1">
    <location>
        <begin position="13"/>
        <end position="40"/>
    </location>
</feature>
<evidence type="ECO:0008006" key="4">
    <source>
        <dbReference type="Google" id="ProtNLM"/>
    </source>
</evidence>
<gene>
    <name evidence="2" type="ORF">BANIM336_00548</name>
</gene>
<dbReference type="Proteomes" id="UP000035645">
    <property type="component" value="Unassembled WGS sequence"/>
</dbReference>
<reference evidence="2 3" key="1">
    <citation type="submission" date="2013-10" db="EMBL/GenBank/DDBJ databases">
        <authorList>
            <person name="Manrique M."/>
        </authorList>
    </citation>
    <scope>NUCLEOTIDE SEQUENCE [LARGE SCALE GENOMIC DNA]</scope>
    <source>
        <strain evidence="2 3">IM386</strain>
    </source>
</reference>
<dbReference type="EMBL" id="CBUQ010000005">
    <property type="protein sequence ID" value="CDI67239.1"/>
    <property type="molecule type" value="Genomic_DNA"/>
</dbReference>
<protein>
    <recommendedName>
        <fullName evidence="4">Scaffolding protein</fullName>
    </recommendedName>
</protein>